<feature type="compositionally biased region" description="Acidic residues" evidence="1">
    <location>
        <begin position="167"/>
        <end position="176"/>
    </location>
</feature>
<dbReference type="OrthoDB" id="5976950at2759"/>
<dbReference type="EMBL" id="PJQM01001273">
    <property type="protein sequence ID" value="RCI02747.1"/>
    <property type="molecule type" value="Genomic_DNA"/>
</dbReference>
<accession>A0A367KKQ2</accession>
<evidence type="ECO:0000256" key="1">
    <source>
        <dbReference type="SAM" id="MobiDB-lite"/>
    </source>
</evidence>
<sequence>MSDPLTSSSDDDLGFDNRTTTVDFQERLLDAQTQQSNTKDTTIRFDDLFQSQDPKDLRKQLDDLKSEIEQVENQVEEMEAKLARSKQRRDREAGITNMTPEQRAAYYEEEQKRIAAKRKKIEAAKAKSDIEERIQEVLNSSEDESDHEIRTGKRGRPRKIDNTNKEPEEEEDMDEEEYRKPNWDTVYEYMLLLSDAAEEPDTLIGSSILEVNEELKQKAFQHQEASIIVLRQTDYSSIKFTSAKNTLEFDTKDGDIRHCQLTGSLYDQAFSVSFDVIEPDMMIANLDFDVGFEMQLDVGSVLQQIKEENNIMGFFRLLAHYKELDHQRQLVFERLNKHFEDSMINIEVLSNSKLQFEGSL</sequence>
<dbReference type="AlphaFoldDB" id="A0A367KKQ2"/>
<dbReference type="STRING" id="4846.A0A367KKQ2"/>
<protein>
    <submittedName>
        <fullName evidence="2">Uncharacterized protein</fullName>
    </submittedName>
</protein>
<keyword evidence="3" id="KW-1185">Reference proteome</keyword>
<evidence type="ECO:0000313" key="2">
    <source>
        <dbReference type="EMBL" id="RCI02747.1"/>
    </source>
</evidence>
<feature type="region of interest" description="Disordered" evidence="1">
    <location>
        <begin position="136"/>
        <end position="179"/>
    </location>
</feature>
<feature type="region of interest" description="Disordered" evidence="1">
    <location>
        <begin position="79"/>
        <end position="101"/>
    </location>
</feature>
<evidence type="ECO:0000313" key="3">
    <source>
        <dbReference type="Proteomes" id="UP000253551"/>
    </source>
</evidence>
<reference evidence="2 3" key="1">
    <citation type="journal article" date="2018" name="G3 (Bethesda)">
        <title>Phylogenetic and Phylogenomic Definition of Rhizopus Species.</title>
        <authorList>
            <person name="Gryganskyi A.P."/>
            <person name="Golan J."/>
            <person name="Dolatabadi S."/>
            <person name="Mondo S."/>
            <person name="Robb S."/>
            <person name="Idnurm A."/>
            <person name="Muszewska A."/>
            <person name="Steczkiewicz K."/>
            <person name="Masonjones S."/>
            <person name="Liao H.L."/>
            <person name="Gajdeczka M.T."/>
            <person name="Anike F."/>
            <person name="Vuek A."/>
            <person name="Anishchenko I.M."/>
            <person name="Voigt K."/>
            <person name="de Hoog G.S."/>
            <person name="Smith M.E."/>
            <person name="Heitman J."/>
            <person name="Vilgalys R."/>
            <person name="Stajich J.E."/>
        </authorList>
    </citation>
    <scope>NUCLEOTIDE SEQUENCE [LARGE SCALE GENOMIC DNA]</scope>
    <source>
        <strain evidence="2 3">LSU 92-RS-03</strain>
    </source>
</reference>
<name>A0A367KKQ2_RHIST</name>
<comment type="caution">
    <text evidence="2">The sequence shown here is derived from an EMBL/GenBank/DDBJ whole genome shotgun (WGS) entry which is preliminary data.</text>
</comment>
<organism evidence="2 3">
    <name type="scientific">Rhizopus stolonifer</name>
    <name type="common">Rhizopus nigricans</name>
    <dbReference type="NCBI Taxonomy" id="4846"/>
    <lineage>
        <taxon>Eukaryota</taxon>
        <taxon>Fungi</taxon>
        <taxon>Fungi incertae sedis</taxon>
        <taxon>Mucoromycota</taxon>
        <taxon>Mucoromycotina</taxon>
        <taxon>Mucoromycetes</taxon>
        <taxon>Mucorales</taxon>
        <taxon>Mucorineae</taxon>
        <taxon>Rhizopodaceae</taxon>
        <taxon>Rhizopus</taxon>
    </lineage>
</organism>
<dbReference type="Proteomes" id="UP000253551">
    <property type="component" value="Unassembled WGS sequence"/>
</dbReference>
<proteinExistence type="predicted"/>
<gene>
    <name evidence="2" type="ORF">CU098_002491</name>
</gene>